<dbReference type="InterPro" id="IPR019080">
    <property type="entry name" value="YqaJ_viral_recombinase"/>
</dbReference>
<dbReference type="Gene3D" id="3.90.320.10">
    <property type="match status" value="1"/>
</dbReference>
<organism evidence="3">
    <name type="scientific">viral metagenome</name>
    <dbReference type="NCBI Taxonomy" id="1070528"/>
    <lineage>
        <taxon>unclassified sequences</taxon>
        <taxon>metagenomes</taxon>
        <taxon>organismal metagenomes</taxon>
    </lineage>
</organism>
<protein>
    <recommendedName>
        <fullName evidence="2">YqaJ viral recombinase domain-containing protein</fullName>
    </recommendedName>
</protein>
<dbReference type="PANTHER" id="PTHR46609:SF6">
    <property type="entry name" value="EXONUCLEASE, PHAGE-TYPE_RECB, C-TERMINAL DOMAIN-CONTAINING PROTEIN-RELATED"/>
    <property type="match status" value="1"/>
</dbReference>
<evidence type="ECO:0000313" key="3">
    <source>
        <dbReference type="EMBL" id="QHU18065.1"/>
    </source>
</evidence>
<dbReference type="InterPro" id="IPR011335">
    <property type="entry name" value="Restrct_endonuc-II-like"/>
</dbReference>
<evidence type="ECO:0000259" key="2">
    <source>
        <dbReference type="Pfam" id="PF09588"/>
    </source>
</evidence>
<dbReference type="SUPFAM" id="SSF52980">
    <property type="entry name" value="Restriction endonuclease-like"/>
    <property type="match status" value="1"/>
</dbReference>
<dbReference type="AlphaFoldDB" id="A0A6C0KJE2"/>
<dbReference type="InterPro" id="IPR051703">
    <property type="entry name" value="NF-kappa-B_Signaling_Reg"/>
</dbReference>
<dbReference type="InterPro" id="IPR011604">
    <property type="entry name" value="PDDEXK-like_dom_sf"/>
</dbReference>
<dbReference type="Pfam" id="PF09588">
    <property type="entry name" value="YqaJ"/>
    <property type="match status" value="1"/>
</dbReference>
<name>A0A6C0KJE2_9ZZZZ</name>
<proteinExistence type="predicted"/>
<evidence type="ECO:0000256" key="1">
    <source>
        <dbReference type="SAM" id="MobiDB-lite"/>
    </source>
</evidence>
<dbReference type="PANTHER" id="PTHR46609">
    <property type="entry name" value="EXONUCLEASE, PHAGE-TYPE/RECB, C-TERMINAL DOMAIN-CONTAINING PROTEIN"/>
    <property type="match status" value="1"/>
</dbReference>
<accession>A0A6C0KJE2</accession>
<feature type="domain" description="YqaJ viral recombinase" evidence="2">
    <location>
        <begin position="121"/>
        <end position="254"/>
    </location>
</feature>
<reference evidence="3" key="1">
    <citation type="journal article" date="2020" name="Nature">
        <title>Giant virus diversity and host interactions through global metagenomics.</title>
        <authorList>
            <person name="Schulz F."/>
            <person name="Roux S."/>
            <person name="Paez-Espino D."/>
            <person name="Jungbluth S."/>
            <person name="Walsh D.A."/>
            <person name="Denef V.J."/>
            <person name="McMahon K.D."/>
            <person name="Konstantinidis K.T."/>
            <person name="Eloe-Fadrosh E.A."/>
            <person name="Kyrpides N.C."/>
            <person name="Woyke T."/>
        </authorList>
    </citation>
    <scope>NUCLEOTIDE SEQUENCE</scope>
    <source>
        <strain evidence="3">GVMAG-S-3300012919-55</strain>
    </source>
</reference>
<feature type="region of interest" description="Disordered" evidence="1">
    <location>
        <begin position="381"/>
        <end position="407"/>
    </location>
</feature>
<dbReference type="EMBL" id="MN740923">
    <property type="protein sequence ID" value="QHU18065.1"/>
    <property type="molecule type" value="Genomic_DNA"/>
</dbReference>
<sequence length="407" mass="48871">MKLKRIQYLIQTMNEEDKINFYDSLQEVIQTIMDNIDPLFYHDYKFDEYLKNEVFVHFDLVLEEDMFNTLYEEKVESIFLKNNWVKRSYLLSDARFDHTKDYSQQIQYLKSVPQPAQKTEEWYSFRKNHLTGSNIWKTLSSQSCINQLIYEKLAPSVSGTKRNSLSESPLNWGHKYEPLTCLFYEYYNDVVVEEFGCIPHKTIPFLAASPDGIVTSPKNNGRMVEIKNVVSREITKIPKMEYYIQMQLQMEVCDLPDCDFVETKFVEYESENDFWKDKYNLKKGMIIVFVKDNESFLYEYAPLFHNTEKELDTFTKKTFEKYNLDCPQIETNGIRWFRTIYWKLDVYSCVYVPRNKMWFSKAFPKMKETWDLIEHELSDPNAHEKYKPKSKEKKENKDTKTNEIIEL</sequence>